<evidence type="ECO:0000256" key="4">
    <source>
        <dbReference type="ARBA" id="ARBA00022618"/>
    </source>
</evidence>
<feature type="compositionally biased region" description="Basic and acidic residues" evidence="10">
    <location>
        <begin position="635"/>
        <end position="650"/>
    </location>
</feature>
<keyword evidence="14" id="KW-1185">Reference proteome</keyword>
<feature type="region of interest" description="Disordered" evidence="10">
    <location>
        <begin position="227"/>
        <end position="377"/>
    </location>
</feature>
<feature type="compositionally biased region" description="Basic residues" evidence="10">
    <location>
        <begin position="594"/>
        <end position="604"/>
    </location>
</feature>
<comment type="subcellular location">
    <subcellularLocation>
        <location evidence="1">Chromosome</location>
        <location evidence="1">Centromere</location>
    </subcellularLocation>
</comment>
<keyword evidence="7" id="KW-0131">Cell cycle</keyword>
<evidence type="ECO:0000256" key="6">
    <source>
        <dbReference type="ARBA" id="ARBA00023054"/>
    </source>
</evidence>
<accession>A0A1L9S4A6</accession>
<feature type="compositionally biased region" description="Polar residues" evidence="10">
    <location>
        <begin position="246"/>
        <end position="256"/>
    </location>
</feature>
<dbReference type="GeneID" id="34610827"/>
<evidence type="ECO:0000256" key="7">
    <source>
        <dbReference type="ARBA" id="ARBA00023306"/>
    </source>
</evidence>
<evidence type="ECO:0000259" key="11">
    <source>
        <dbReference type="Pfam" id="PF07557"/>
    </source>
</evidence>
<keyword evidence="8" id="KW-0137">Centromere</keyword>
<feature type="compositionally biased region" description="Basic and acidic residues" evidence="10">
    <location>
        <begin position="344"/>
        <end position="355"/>
    </location>
</feature>
<protein>
    <recommendedName>
        <fullName evidence="15">Shugoshin C-terminal domain-containing protein</fullName>
    </recommendedName>
</protein>
<evidence type="ECO:0000256" key="2">
    <source>
        <dbReference type="ARBA" id="ARBA00010845"/>
    </source>
</evidence>
<dbReference type="VEuPathDB" id="FungiDB:ASPZODRAFT_137577"/>
<evidence type="ECO:0000256" key="1">
    <source>
        <dbReference type="ARBA" id="ARBA00004584"/>
    </source>
</evidence>
<feature type="domain" description="Shugoshin C-terminal" evidence="11">
    <location>
        <begin position="437"/>
        <end position="460"/>
    </location>
</feature>
<dbReference type="GO" id="GO:0045132">
    <property type="term" value="P:meiotic chromosome segregation"/>
    <property type="evidence" value="ECO:0007669"/>
    <property type="project" value="InterPro"/>
</dbReference>
<feature type="compositionally biased region" description="Basic and acidic residues" evidence="10">
    <location>
        <begin position="579"/>
        <end position="593"/>
    </location>
</feature>
<proteinExistence type="inferred from homology"/>
<dbReference type="OrthoDB" id="5394106at2759"/>
<evidence type="ECO:0000256" key="3">
    <source>
        <dbReference type="ARBA" id="ARBA00022454"/>
    </source>
</evidence>
<dbReference type="Pfam" id="PF07558">
    <property type="entry name" value="Shugoshin_N"/>
    <property type="match status" value="1"/>
</dbReference>
<evidence type="ECO:0000256" key="8">
    <source>
        <dbReference type="ARBA" id="ARBA00023328"/>
    </source>
</evidence>
<feature type="domain" description="Shugoshin N-terminal coiled-coil" evidence="12">
    <location>
        <begin position="17"/>
        <end position="61"/>
    </location>
</feature>
<evidence type="ECO:0000313" key="13">
    <source>
        <dbReference type="EMBL" id="OJJ42000.1"/>
    </source>
</evidence>
<feature type="coiled-coil region" evidence="9">
    <location>
        <begin position="39"/>
        <end position="73"/>
    </location>
</feature>
<dbReference type="InterPro" id="IPR011515">
    <property type="entry name" value="Shugoshin_C"/>
</dbReference>
<keyword evidence="5" id="KW-0159">Chromosome partition</keyword>
<dbReference type="RefSeq" id="XP_022576510.1">
    <property type="nucleotide sequence ID" value="XM_022724362.1"/>
</dbReference>
<comment type="similarity">
    <text evidence="2">Belongs to the shugoshin family.</text>
</comment>
<evidence type="ECO:0000256" key="9">
    <source>
        <dbReference type="SAM" id="Coils"/>
    </source>
</evidence>
<gene>
    <name evidence="13" type="ORF">ASPZODRAFT_137577</name>
</gene>
<evidence type="ECO:0000256" key="5">
    <source>
        <dbReference type="ARBA" id="ARBA00022829"/>
    </source>
</evidence>
<keyword evidence="6 9" id="KW-0175">Coiled coil</keyword>
<keyword evidence="3" id="KW-0158">Chromosome</keyword>
<reference evidence="14" key="1">
    <citation type="journal article" date="2017" name="Genome Biol.">
        <title>Comparative genomics reveals high biological diversity and specific adaptations in the industrially and medically important fungal genus Aspergillus.</title>
        <authorList>
            <person name="de Vries R.P."/>
            <person name="Riley R."/>
            <person name="Wiebenga A."/>
            <person name="Aguilar-Osorio G."/>
            <person name="Amillis S."/>
            <person name="Uchima C.A."/>
            <person name="Anderluh G."/>
            <person name="Asadollahi M."/>
            <person name="Askin M."/>
            <person name="Barry K."/>
            <person name="Battaglia E."/>
            <person name="Bayram O."/>
            <person name="Benocci T."/>
            <person name="Braus-Stromeyer S.A."/>
            <person name="Caldana C."/>
            <person name="Canovas D."/>
            <person name="Cerqueira G.C."/>
            <person name="Chen F."/>
            <person name="Chen W."/>
            <person name="Choi C."/>
            <person name="Clum A."/>
            <person name="Dos Santos R.A."/>
            <person name="Damasio A.R."/>
            <person name="Diallinas G."/>
            <person name="Emri T."/>
            <person name="Fekete E."/>
            <person name="Flipphi M."/>
            <person name="Freyberg S."/>
            <person name="Gallo A."/>
            <person name="Gournas C."/>
            <person name="Habgood R."/>
            <person name="Hainaut M."/>
            <person name="Harispe M.L."/>
            <person name="Henrissat B."/>
            <person name="Hilden K.S."/>
            <person name="Hope R."/>
            <person name="Hossain A."/>
            <person name="Karabika E."/>
            <person name="Karaffa L."/>
            <person name="Karanyi Z."/>
            <person name="Krasevec N."/>
            <person name="Kuo A."/>
            <person name="Kusch H."/>
            <person name="LaButti K."/>
            <person name="Lagendijk E.L."/>
            <person name="Lapidus A."/>
            <person name="Levasseur A."/>
            <person name="Lindquist E."/>
            <person name="Lipzen A."/>
            <person name="Logrieco A.F."/>
            <person name="MacCabe A."/>
            <person name="Maekelae M.R."/>
            <person name="Malavazi I."/>
            <person name="Melin P."/>
            <person name="Meyer V."/>
            <person name="Mielnichuk N."/>
            <person name="Miskei M."/>
            <person name="Molnar A.P."/>
            <person name="Mule G."/>
            <person name="Ngan C.Y."/>
            <person name="Orejas M."/>
            <person name="Orosz E."/>
            <person name="Ouedraogo J.P."/>
            <person name="Overkamp K.M."/>
            <person name="Park H.-S."/>
            <person name="Perrone G."/>
            <person name="Piumi F."/>
            <person name="Punt P.J."/>
            <person name="Ram A.F."/>
            <person name="Ramon A."/>
            <person name="Rauscher S."/>
            <person name="Record E."/>
            <person name="Riano-Pachon D.M."/>
            <person name="Robert V."/>
            <person name="Roehrig J."/>
            <person name="Ruller R."/>
            <person name="Salamov A."/>
            <person name="Salih N.S."/>
            <person name="Samson R.A."/>
            <person name="Sandor E."/>
            <person name="Sanguinetti M."/>
            <person name="Schuetze T."/>
            <person name="Sepcic K."/>
            <person name="Shelest E."/>
            <person name="Sherlock G."/>
            <person name="Sophianopoulou V."/>
            <person name="Squina F.M."/>
            <person name="Sun H."/>
            <person name="Susca A."/>
            <person name="Todd R.B."/>
            <person name="Tsang A."/>
            <person name="Unkles S.E."/>
            <person name="van de Wiele N."/>
            <person name="van Rossen-Uffink D."/>
            <person name="Oliveira J.V."/>
            <person name="Vesth T.C."/>
            <person name="Visser J."/>
            <person name="Yu J.-H."/>
            <person name="Zhou M."/>
            <person name="Andersen M.R."/>
            <person name="Archer D.B."/>
            <person name="Baker S.E."/>
            <person name="Benoit I."/>
            <person name="Brakhage A.A."/>
            <person name="Braus G.H."/>
            <person name="Fischer R."/>
            <person name="Frisvad J.C."/>
            <person name="Goldman G.H."/>
            <person name="Houbraken J."/>
            <person name="Oakley B."/>
            <person name="Pocsi I."/>
            <person name="Scazzocchio C."/>
            <person name="Seiboth B."/>
            <person name="vanKuyk P.A."/>
            <person name="Wortman J."/>
            <person name="Dyer P.S."/>
            <person name="Grigoriev I.V."/>
        </authorList>
    </citation>
    <scope>NUCLEOTIDE SEQUENCE [LARGE SCALE GENOMIC DNA]</scope>
    <source>
        <strain evidence="14">CBS 506.65</strain>
    </source>
</reference>
<name>A0A1L9S4A6_9EURO</name>
<dbReference type="EMBL" id="KV878392">
    <property type="protein sequence ID" value="OJJ42000.1"/>
    <property type="molecule type" value="Genomic_DNA"/>
</dbReference>
<feature type="compositionally biased region" description="Polar residues" evidence="10">
    <location>
        <begin position="307"/>
        <end position="317"/>
    </location>
</feature>
<feature type="region of interest" description="Disordered" evidence="10">
    <location>
        <begin position="435"/>
        <end position="517"/>
    </location>
</feature>
<feature type="compositionally biased region" description="Polar residues" evidence="10">
    <location>
        <begin position="333"/>
        <end position="343"/>
    </location>
</feature>
<keyword evidence="4" id="KW-0132">Cell division</keyword>
<dbReference type="Proteomes" id="UP000184188">
    <property type="component" value="Unassembled WGS sequence"/>
</dbReference>
<dbReference type="Pfam" id="PF07557">
    <property type="entry name" value="Shugoshin_C"/>
    <property type="match status" value="1"/>
</dbReference>
<evidence type="ECO:0000259" key="12">
    <source>
        <dbReference type="Pfam" id="PF07558"/>
    </source>
</evidence>
<evidence type="ECO:0008006" key="15">
    <source>
        <dbReference type="Google" id="ProtNLM"/>
    </source>
</evidence>
<dbReference type="GO" id="GO:0005634">
    <property type="term" value="C:nucleus"/>
    <property type="evidence" value="ECO:0007669"/>
    <property type="project" value="InterPro"/>
</dbReference>
<organism evidence="13 14">
    <name type="scientific">Penicilliopsis zonata CBS 506.65</name>
    <dbReference type="NCBI Taxonomy" id="1073090"/>
    <lineage>
        <taxon>Eukaryota</taxon>
        <taxon>Fungi</taxon>
        <taxon>Dikarya</taxon>
        <taxon>Ascomycota</taxon>
        <taxon>Pezizomycotina</taxon>
        <taxon>Eurotiomycetes</taxon>
        <taxon>Eurotiomycetidae</taxon>
        <taxon>Eurotiales</taxon>
        <taxon>Aspergillaceae</taxon>
        <taxon>Penicilliopsis</taxon>
    </lineage>
</organism>
<evidence type="ECO:0000313" key="14">
    <source>
        <dbReference type="Proteomes" id="UP000184188"/>
    </source>
</evidence>
<dbReference type="GO" id="GO:0000779">
    <property type="term" value="C:condensed chromosome, centromeric region"/>
    <property type="evidence" value="ECO:0007669"/>
    <property type="project" value="UniProtKB-ARBA"/>
</dbReference>
<dbReference type="InterPro" id="IPR011516">
    <property type="entry name" value="Shugoshin_N"/>
</dbReference>
<sequence>MARLNEPIGHPESVDALKRRFVRQNREIARVNSLQSLRIRSLESEVSHLLAENVSLREQNIALNQDIARLEATSLLRANIDSVKAKLEAKLGELNDLVLDLVTIPQRLGKKPEDIATFDKEETKTSAPTGHAGISDWSAGEQSRLPPILEDKCFPRNTLDVQDFQELLEDGQNVPPNPGFKSPQLEPHAPTGEIYEIELQKQGDACNNSIDTPGSDEMKETVFVDTPEIQDEQMNISNEIERGWASLNSQSSSSDTGFPPPKAGSKRKYDPDEEDTAPIAISTHGDFKFSRPSGSGRNLEDVLVQLSDMSTSPQRLQLASLEERSRKALGPKTANSHLTSPRKLNSDAKEPDRTPRGRKRKTGMKENKISGNQDCRSLDKITSDDILEILQESDVHSREQIENQEICGFSVETQPNSSSPRGYCRSVPDLDLQSVVSRPSRRQRSVMSYAEPNLRDKMRRPTKAFVDAVGGQTERRISSSQSPQAWMIDEGAQQRSGKRSSDISNNSSAQDMDFVSRRKRGAVLTKHGESLETLEGTRTTTLDDIGANVRKKSAAETRELVLGRDTTPASDSLVTAGIEDDHIAHMSPRNEKKGARRQSRRHSSKPASTDSVESLRRLRHPRANEHTGQIQEVGKSPEDKFRIEGAKMDSDSFLFSSGAPERDTIQARRASRVPSRRNSMML</sequence>
<dbReference type="GO" id="GO:0051301">
    <property type="term" value="P:cell division"/>
    <property type="evidence" value="ECO:0007669"/>
    <property type="project" value="UniProtKB-KW"/>
</dbReference>
<dbReference type="AlphaFoldDB" id="A0A1L9S4A6"/>
<feature type="region of interest" description="Disordered" evidence="10">
    <location>
        <begin position="560"/>
        <end position="682"/>
    </location>
</feature>
<evidence type="ECO:0000256" key="10">
    <source>
        <dbReference type="SAM" id="MobiDB-lite"/>
    </source>
</evidence>